<dbReference type="EMBL" id="JABFUD020000013">
    <property type="protein sequence ID" value="KAI5071427.1"/>
    <property type="molecule type" value="Genomic_DNA"/>
</dbReference>
<keyword evidence="2" id="KW-1185">Reference proteome</keyword>
<proteinExistence type="predicted"/>
<evidence type="ECO:0000313" key="2">
    <source>
        <dbReference type="Proteomes" id="UP000886520"/>
    </source>
</evidence>
<accession>A0A9D4UPY4</accession>
<organism evidence="1 2">
    <name type="scientific">Adiantum capillus-veneris</name>
    <name type="common">Maidenhair fern</name>
    <dbReference type="NCBI Taxonomy" id="13818"/>
    <lineage>
        <taxon>Eukaryota</taxon>
        <taxon>Viridiplantae</taxon>
        <taxon>Streptophyta</taxon>
        <taxon>Embryophyta</taxon>
        <taxon>Tracheophyta</taxon>
        <taxon>Polypodiopsida</taxon>
        <taxon>Polypodiidae</taxon>
        <taxon>Polypodiales</taxon>
        <taxon>Pteridineae</taxon>
        <taxon>Pteridaceae</taxon>
        <taxon>Vittarioideae</taxon>
        <taxon>Adiantum</taxon>
    </lineage>
</organism>
<name>A0A9D4UPY4_ADICA</name>
<dbReference type="AlphaFoldDB" id="A0A9D4UPY4"/>
<sequence>MARSNICLCQTRRLREGDEVGDVLNVVQADNVAEVGAGRVLCFQPSRGGLRRSWHCGEGGPRSDTCPCGAAGSALADGEPWVLAAIRGGASRGSVRYPALFV</sequence>
<gene>
    <name evidence="1" type="ORF">GOP47_0013678</name>
</gene>
<protein>
    <submittedName>
        <fullName evidence="1">Uncharacterized protein</fullName>
    </submittedName>
</protein>
<reference evidence="1" key="1">
    <citation type="submission" date="2021-01" db="EMBL/GenBank/DDBJ databases">
        <title>Adiantum capillus-veneris genome.</title>
        <authorList>
            <person name="Fang Y."/>
            <person name="Liao Q."/>
        </authorList>
    </citation>
    <scope>NUCLEOTIDE SEQUENCE</scope>
    <source>
        <strain evidence="1">H3</strain>
        <tissue evidence="1">Leaf</tissue>
    </source>
</reference>
<dbReference type="Proteomes" id="UP000886520">
    <property type="component" value="Chromosome 13"/>
</dbReference>
<comment type="caution">
    <text evidence="1">The sequence shown here is derived from an EMBL/GenBank/DDBJ whole genome shotgun (WGS) entry which is preliminary data.</text>
</comment>
<evidence type="ECO:0000313" key="1">
    <source>
        <dbReference type="EMBL" id="KAI5071427.1"/>
    </source>
</evidence>